<feature type="domain" description="IPT/TIG" evidence="2">
    <location>
        <begin position="172"/>
        <end position="245"/>
    </location>
</feature>
<dbReference type="RefSeq" id="WP_203677377.1">
    <property type="nucleotide sequence ID" value="NZ_BOMW01000012.1"/>
</dbReference>
<reference evidence="3" key="1">
    <citation type="submission" date="2021-01" db="EMBL/GenBank/DDBJ databases">
        <title>Whole genome shotgun sequence of Actinoplanes siamensis NBRC 109076.</title>
        <authorList>
            <person name="Komaki H."/>
            <person name="Tamura T."/>
        </authorList>
    </citation>
    <scope>NUCLEOTIDE SEQUENCE</scope>
    <source>
        <strain evidence="3">NBRC 109076</strain>
    </source>
</reference>
<accession>A0A919TH31</accession>
<comment type="caution">
    <text evidence="3">The sequence shown here is derived from an EMBL/GenBank/DDBJ whole genome shotgun (WGS) entry which is preliminary data.</text>
</comment>
<name>A0A919TH31_9ACTN</name>
<sequence length="400" mass="39044">MLRRFGRAALASAVTTGLVLAGAAAPANAALTMTLNPGAGPSGGGNTVIGTVPSTTASPSPFAAGTTPTVQFQYAACATSARPVTQIAATGAVTTAGVLTVDPRDVTRITGTKIAFKVPSAEYPVGNGINTTGLTLAGTQTTAKWFVCVYDGDPSGPNTLLATGIYTVVPRPAITSIAPDTGPSAGGQTVTVNGTGFAATPITAAIGGVPLTNIKVSANGTSFTAVTGPRGGASGLALTVTTPAGTVSSLDPNNDGNGGDAIPYTYTNGIAIAPNTATPGSTVTVDVTGAGFSQLTFDTGADVPTSGHAHLFLVEGAYQASTNRGVAECGKVAVIGDTELVCTLDLSADRLSPATSAPVSGQPVPEGAYILTLVADGAPGSGAANPTIISSSSVFVVAAY</sequence>
<dbReference type="InterPro" id="IPR013783">
    <property type="entry name" value="Ig-like_fold"/>
</dbReference>
<feature type="signal peptide" evidence="1">
    <location>
        <begin position="1"/>
        <end position="29"/>
    </location>
</feature>
<dbReference type="InterPro" id="IPR014756">
    <property type="entry name" value="Ig_E-set"/>
</dbReference>
<dbReference type="Gene3D" id="2.60.40.10">
    <property type="entry name" value="Immunoglobulins"/>
    <property type="match status" value="1"/>
</dbReference>
<feature type="chain" id="PRO_5037571413" description="IPT/TIG domain-containing protein" evidence="1">
    <location>
        <begin position="30"/>
        <end position="400"/>
    </location>
</feature>
<dbReference type="EMBL" id="BOMW01000012">
    <property type="protein sequence ID" value="GIF03681.1"/>
    <property type="molecule type" value="Genomic_DNA"/>
</dbReference>
<dbReference type="Pfam" id="PF01833">
    <property type="entry name" value="TIG"/>
    <property type="match status" value="1"/>
</dbReference>
<keyword evidence="1" id="KW-0732">Signal</keyword>
<proteinExistence type="predicted"/>
<evidence type="ECO:0000259" key="2">
    <source>
        <dbReference type="Pfam" id="PF01833"/>
    </source>
</evidence>
<dbReference type="GO" id="GO:0005975">
    <property type="term" value="P:carbohydrate metabolic process"/>
    <property type="evidence" value="ECO:0007669"/>
    <property type="project" value="UniProtKB-ARBA"/>
</dbReference>
<protein>
    <recommendedName>
        <fullName evidence="2">IPT/TIG domain-containing protein</fullName>
    </recommendedName>
</protein>
<keyword evidence="4" id="KW-1185">Reference proteome</keyword>
<dbReference type="Proteomes" id="UP000629619">
    <property type="component" value="Unassembled WGS sequence"/>
</dbReference>
<dbReference type="SUPFAM" id="SSF81296">
    <property type="entry name" value="E set domains"/>
    <property type="match status" value="1"/>
</dbReference>
<gene>
    <name evidence="3" type="ORF">Asi03nite_12190</name>
</gene>
<evidence type="ECO:0000256" key="1">
    <source>
        <dbReference type="SAM" id="SignalP"/>
    </source>
</evidence>
<organism evidence="3 4">
    <name type="scientific">Actinoplanes siamensis</name>
    <dbReference type="NCBI Taxonomy" id="1223317"/>
    <lineage>
        <taxon>Bacteria</taxon>
        <taxon>Bacillati</taxon>
        <taxon>Actinomycetota</taxon>
        <taxon>Actinomycetes</taxon>
        <taxon>Micromonosporales</taxon>
        <taxon>Micromonosporaceae</taxon>
        <taxon>Actinoplanes</taxon>
    </lineage>
</organism>
<dbReference type="AlphaFoldDB" id="A0A919TH31"/>
<dbReference type="InterPro" id="IPR002909">
    <property type="entry name" value="IPT_dom"/>
</dbReference>
<evidence type="ECO:0000313" key="3">
    <source>
        <dbReference type="EMBL" id="GIF03681.1"/>
    </source>
</evidence>
<evidence type="ECO:0000313" key="4">
    <source>
        <dbReference type="Proteomes" id="UP000629619"/>
    </source>
</evidence>